<sequence length="183" mass="19882">MIDILFGFRGQLGRRQYFLWCICGGFLAGFLLSLVFIAMAFADKGRQTLIHPAIMLPFLVFFLPFIWMGFSIQSARLRDIGLRALGVMLTVALIFVVAAVARIVMPDGAVPRALTLLNRGVGIVYSVLLLFAPSGFVSQRTSPDPEDTDKNGRRAPVAAYVAPTKVAAGSNKNSFGRRGLNGT</sequence>
<dbReference type="Proteomes" id="UP000483035">
    <property type="component" value="Unassembled WGS sequence"/>
</dbReference>
<dbReference type="EMBL" id="WUEY01000006">
    <property type="protein sequence ID" value="NEI71216.1"/>
    <property type="molecule type" value="Genomic_DNA"/>
</dbReference>
<organism evidence="2 3">
    <name type="scientific">Rhizobium lusitanum</name>
    <dbReference type="NCBI Taxonomy" id="293958"/>
    <lineage>
        <taxon>Bacteria</taxon>
        <taxon>Pseudomonadati</taxon>
        <taxon>Pseudomonadota</taxon>
        <taxon>Alphaproteobacteria</taxon>
        <taxon>Hyphomicrobiales</taxon>
        <taxon>Rhizobiaceae</taxon>
        <taxon>Rhizobium/Agrobacterium group</taxon>
        <taxon>Rhizobium</taxon>
    </lineage>
</organism>
<evidence type="ECO:0000313" key="3">
    <source>
        <dbReference type="Proteomes" id="UP000483035"/>
    </source>
</evidence>
<dbReference type="RefSeq" id="WP_163987683.1">
    <property type="nucleotide sequence ID" value="NZ_WUEY01000006.1"/>
</dbReference>
<reference evidence="2 3" key="1">
    <citation type="submission" date="2019-12" db="EMBL/GenBank/DDBJ databases">
        <title>Rhizobium genotypes associated with high levels of biological nitrogen fixation by grain legumes in a temperate-maritime cropping system.</title>
        <authorList>
            <person name="Maluk M."/>
            <person name="Francesc Ferrando Molina F."/>
            <person name="Lopez Del Egido L."/>
            <person name="Lafos M."/>
            <person name="Langarica-Fuentes A."/>
            <person name="Gebre Yohannes G."/>
            <person name="Young M.W."/>
            <person name="Martin P."/>
            <person name="Gantlett R."/>
            <person name="Kenicer G."/>
            <person name="Hawes C."/>
            <person name="Begg G.S."/>
            <person name="Quilliam R.S."/>
            <person name="Squire G.R."/>
            <person name="Poole P.S."/>
            <person name="Young P.W."/>
            <person name="Iannetta P.M."/>
            <person name="James E.K."/>
        </authorList>
    </citation>
    <scope>NUCLEOTIDE SEQUENCE [LARGE SCALE GENOMIC DNA]</scope>
    <source>
        <strain evidence="2 3">JHI1118</strain>
    </source>
</reference>
<keyword evidence="1" id="KW-0472">Membrane</keyword>
<protein>
    <submittedName>
        <fullName evidence="2">DUF805 domain-containing protein</fullName>
    </submittedName>
</protein>
<keyword evidence="1" id="KW-0812">Transmembrane</keyword>
<comment type="caution">
    <text evidence="2">The sequence shown here is derived from an EMBL/GenBank/DDBJ whole genome shotgun (WGS) entry which is preliminary data.</text>
</comment>
<feature type="transmembrane region" description="Helical" evidence="1">
    <location>
        <begin position="82"/>
        <end position="104"/>
    </location>
</feature>
<name>A0A6L9UAA0_9HYPH</name>
<feature type="transmembrane region" description="Helical" evidence="1">
    <location>
        <begin position="116"/>
        <end position="137"/>
    </location>
</feature>
<dbReference type="GO" id="GO:0016020">
    <property type="term" value="C:membrane"/>
    <property type="evidence" value="ECO:0007669"/>
    <property type="project" value="InterPro"/>
</dbReference>
<dbReference type="InterPro" id="IPR008523">
    <property type="entry name" value="DUF805"/>
</dbReference>
<evidence type="ECO:0000256" key="1">
    <source>
        <dbReference type="SAM" id="Phobius"/>
    </source>
</evidence>
<evidence type="ECO:0000313" key="2">
    <source>
        <dbReference type="EMBL" id="NEI71216.1"/>
    </source>
</evidence>
<dbReference type="Pfam" id="PF05656">
    <property type="entry name" value="DUF805"/>
    <property type="match status" value="1"/>
</dbReference>
<gene>
    <name evidence="2" type="ORF">GR212_16685</name>
</gene>
<feature type="transmembrane region" description="Helical" evidence="1">
    <location>
        <begin position="17"/>
        <end position="42"/>
    </location>
</feature>
<dbReference type="AlphaFoldDB" id="A0A6L9UAA0"/>
<keyword evidence="1" id="KW-1133">Transmembrane helix</keyword>
<proteinExistence type="predicted"/>
<feature type="transmembrane region" description="Helical" evidence="1">
    <location>
        <begin position="48"/>
        <end position="70"/>
    </location>
</feature>
<accession>A0A6L9UAA0</accession>